<dbReference type="AlphaFoldDB" id="A0AAG5DCC4"/>
<dbReference type="Proteomes" id="UP000075880">
    <property type="component" value="Unassembled WGS sequence"/>
</dbReference>
<organism evidence="1 2">
    <name type="scientific">Anopheles atroparvus</name>
    <name type="common">European mosquito</name>
    <dbReference type="NCBI Taxonomy" id="41427"/>
    <lineage>
        <taxon>Eukaryota</taxon>
        <taxon>Metazoa</taxon>
        <taxon>Ecdysozoa</taxon>
        <taxon>Arthropoda</taxon>
        <taxon>Hexapoda</taxon>
        <taxon>Insecta</taxon>
        <taxon>Pterygota</taxon>
        <taxon>Neoptera</taxon>
        <taxon>Endopterygota</taxon>
        <taxon>Diptera</taxon>
        <taxon>Nematocera</taxon>
        <taxon>Culicoidea</taxon>
        <taxon>Culicidae</taxon>
        <taxon>Anophelinae</taxon>
        <taxon>Anopheles</taxon>
    </lineage>
</organism>
<dbReference type="EnsemblMetazoa" id="ENSAATROPT009339">
    <property type="protein sequence ID" value="ENSAATROPP008449"/>
    <property type="gene ID" value="ENSAATROPG007609"/>
</dbReference>
<accession>A0AAG5DCC4</accession>
<sequence length="99" mass="11717">MSNRLCNNKREAVTWTRSQKNRFHLIILNNKSNQLRVGANCIRDMITERYESQRRSPSVRHPIEAIELTVVLREIRGNGFFEVRFIFQRCAEPRTDQVG</sequence>
<name>A0AAG5DCC4_ANOAO</name>
<keyword evidence="2" id="KW-1185">Reference proteome</keyword>
<reference evidence="1" key="1">
    <citation type="submission" date="2024-04" db="UniProtKB">
        <authorList>
            <consortium name="EnsemblMetazoa"/>
        </authorList>
    </citation>
    <scope>IDENTIFICATION</scope>
    <source>
        <strain evidence="1">EBRO</strain>
    </source>
</reference>
<evidence type="ECO:0000313" key="1">
    <source>
        <dbReference type="EnsemblMetazoa" id="ENSAATROPP008449"/>
    </source>
</evidence>
<proteinExistence type="predicted"/>
<evidence type="ECO:0000313" key="2">
    <source>
        <dbReference type="Proteomes" id="UP000075880"/>
    </source>
</evidence>
<protein>
    <submittedName>
        <fullName evidence="1">Uncharacterized protein</fullName>
    </submittedName>
</protein>